<keyword evidence="3" id="KW-1185">Reference proteome</keyword>
<dbReference type="InterPro" id="IPR052926">
    <property type="entry name" value="Metallo-beta-lactamase_dom"/>
</dbReference>
<gene>
    <name evidence="2" type="ORF">KAR29_11030</name>
</gene>
<evidence type="ECO:0000313" key="3">
    <source>
        <dbReference type="Proteomes" id="UP000671879"/>
    </source>
</evidence>
<dbReference type="EMBL" id="CP072943">
    <property type="protein sequence ID" value="QTX31857.1"/>
    <property type="molecule type" value="Genomic_DNA"/>
</dbReference>
<dbReference type="KEGG" id="aram:KAR29_11030"/>
<sequence>MLDRLTVTILAEDSVPYESPLLGQHGISLWIEAEREGSTRRLLVDVGQNSDALLHNVRELAIPLEKTDAVVITHCHYDHTKGLSRIVEAIGKGDLPVVAHPSLFRPHFVVEPFLQHVGVPFEDGAERLRAAGARLILAADPLPIMAGLTTSGEVPRRTDFESPGIDLYTVDEAGRLLSDPVADDLALFASVEGRGLVVVTGCSHAGIVNIVHRGLNLTGEEKVAALFGGFHLVESDDERIARTVSALRALSPDLVAAGHCTGFRAQAALYGAFGDAFTPLGAGRRFTVEA</sequence>
<dbReference type="RefSeq" id="WP_274373047.1">
    <property type="nucleotide sequence ID" value="NZ_CP072943.1"/>
</dbReference>
<evidence type="ECO:0000313" key="2">
    <source>
        <dbReference type="EMBL" id="QTX31857.1"/>
    </source>
</evidence>
<dbReference type="GO" id="GO:0016740">
    <property type="term" value="F:transferase activity"/>
    <property type="evidence" value="ECO:0007669"/>
    <property type="project" value="TreeGrafter"/>
</dbReference>
<dbReference type="Proteomes" id="UP000671879">
    <property type="component" value="Chromosome"/>
</dbReference>
<organism evidence="2 3">
    <name type="scientific">Aminithiophilus ramosus</name>
    <dbReference type="NCBI Taxonomy" id="3029084"/>
    <lineage>
        <taxon>Bacteria</taxon>
        <taxon>Thermotogati</taxon>
        <taxon>Synergistota</taxon>
        <taxon>Synergistia</taxon>
        <taxon>Synergistales</taxon>
        <taxon>Aminithiophilaceae</taxon>
        <taxon>Aminithiophilus</taxon>
    </lineage>
</organism>
<dbReference type="Gene3D" id="3.60.15.10">
    <property type="entry name" value="Ribonuclease Z/Hydroxyacylglutathione hydrolase-like"/>
    <property type="match status" value="1"/>
</dbReference>
<dbReference type="InterPro" id="IPR041712">
    <property type="entry name" value="DHPS-like_MBL-fold"/>
</dbReference>
<dbReference type="CDD" id="cd07713">
    <property type="entry name" value="DHPS-like_MBL-fold"/>
    <property type="match status" value="1"/>
</dbReference>
<reference evidence="3" key="1">
    <citation type="submission" date="2021-04" db="EMBL/GenBank/DDBJ databases">
        <title>A novel Synergistetes isolate from a pyrite-forming mixed culture.</title>
        <authorList>
            <person name="Bunk B."/>
            <person name="Sproer C."/>
            <person name="Spring S."/>
            <person name="Pester M."/>
        </authorList>
    </citation>
    <scope>NUCLEOTIDE SEQUENCE [LARGE SCALE GENOMIC DNA]</scope>
    <source>
        <strain evidence="3">J.5.4.2-T.3.5.2</strain>
    </source>
</reference>
<name>A0A9Q7EZ59_9BACT</name>
<dbReference type="InterPro" id="IPR001279">
    <property type="entry name" value="Metallo-B-lactamas"/>
</dbReference>
<protein>
    <submittedName>
        <fullName evidence="2">MBL fold metallo-hydrolase</fullName>
    </submittedName>
</protein>
<accession>A0A9Q7EZ59</accession>
<dbReference type="Pfam" id="PF12706">
    <property type="entry name" value="Lactamase_B_2"/>
    <property type="match status" value="1"/>
</dbReference>
<dbReference type="AlphaFoldDB" id="A0A9Q7EZ59"/>
<proteinExistence type="predicted"/>
<dbReference type="PANTHER" id="PTHR13754:SF13">
    <property type="entry name" value="METALLO-BETA-LACTAMASE SUPERFAMILY PROTEIN (AFU_ORTHOLOGUE AFUA_3G07630)"/>
    <property type="match status" value="1"/>
</dbReference>
<dbReference type="PANTHER" id="PTHR13754">
    <property type="entry name" value="METALLO-BETA-LACTAMASE SUPERFAMILY PROTEIN"/>
    <property type="match status" value="1"/>
</dbReference>
<evidence type="ECO:0000259" key="1">
    <source>
        <dbReference type="Pfam" id="PF12706"/>
    </source>
</evidence>
<feature type="domain" description="Metallo-beta-lactamase" evidence="1">
    <location>
        <begin position="41"/>
        <end position="103"/>
    </location>
</feature>
<dbReference type="SUPFAM" id="SSF56281">
    <property type="entry name" value="Metallo-hydrolase/oxidoreductase"/>
    <property type="match status" value="1"/>
</dbReference>
<dbReference type="InterPro" id="IPR036866">
    <property type="entry name" value="RibonucZ/Hydroxyglut_hydro"/>
</dbReference>